<evidence type="ECO:0000313" key="2">
    <source>
        <dbReference type="Proteomes" id="UP000294901"/>
    </source>
</evidence>
<reference evidence="1 2" key="1">
    <citation type="submission" date="2019-03" db="EMBL/GenBank/DDBJ databases">
        <title>Sequencing the genomes of 1000 actinobacteria strains.</title>
        <authorList>
            <person name="Klenk H.-P."/>
        </authorList>
    </citation>
    <scope>NUCLEOTIDE SEQUENCE [LARGE SCALE GENOMIC DNA]</scope>
    <source>
        <strain evidence="1 2">DSM 43805</strain>
    </source>
</reference>
<dbReference type="EMBL" id="SNWR01000001">
    <property type="protein sequence ID" value="TDO40678.1"/>
    <property type="molecule type" value="Genomic_DNA"/>
</dbReference>
<dbReference type="AlphaFoldDB" id="A0A4V3C885"/>
<comment type="caution">
    <text evidence="1">The sequence shown here is derived from an EMBL/GenBank/DDBJ whole genome shotgun (WGS) entry which is preliminary data.</text>
</comment>
<sequence length="221" mass="24473">MLDEPDASDLALARWEVATLTGRLRCVEDERDAAVRERDRQRELVLALRRSRSYRLGRTLVDLARDPMREGPSIAGRAARRLRRRAVIEAARPRPPASPAPPVPGRVYVAIGLSRAGSHALVRALRQRVLVDADHLPVVVTDQPALRGLQVPGVVLEYLPDPATWSRHEPGSRWESLLAGRVAQLCRDHRASRATVIDPRDPPTLARLLESVTDRSAGSLT</sequence>
<dbReference type="RefSeq" id="WP_133874819.1">
    <property type="nucleotide sequence ID" value="NZ_BOMD01000008.1"/>
</dbReference>
<accession>A0A4V3C885</accession>
<protein>
    <submittedName>
        <fullName evidence="1">Uncharacterized protein</fullName>
    </submittedName>
</protein>
<gene>
    <name evidence="1" type="ORF">C8E87_4397</name>
</gene>
<organism evidence="1 2">
    <name type="scientific">Paractinoplanes brasiliensis</name>
    <dbReference type="NCBI Taxonomy" id="52695"/>
    <lineage>
        <taxon>Bacteria</taxon>
        <taxon>Bacillati</taxon>
        <taxon>Actinomycetota</taxon>
        <taxon>Actinomycetes</taxon>
        <taxon>Micromonosporales</taxon>
        <taxon>Micromonosporaceae</taxon>
        <taxon>Paractinoplanes</taxon>
    </lineage>
</organism>
<proteinExistence type="predicted"/>
<keyword evidence="2" id="KW-1185">Reference proteome</keyword>
<name>A0A4V3C885_9ACTN</name>
<evidence type="ECO:0000313" key="1">
    <source>
        <dbReference type="EMBL" id="TDO40678.1"/>
    </source>
</evidence>
<dbReference type="OrthoDB" id="3291711at2"/>
<dbReference type="Proteomes" id="UP000294901">
    <property type="component" value="Unassembled WGS sequence"/>
</dbReference>